<protein>
    <submittedName>
        <fullName evidence="3">Putative oxidoreductase</fullName>
    </submittedName>
</protein>
<sequence length="260" mass="27100">MPTLAQEILAAVKDTGGGLVVIFGGRSEIGVEVATRLAPGATVVLAARGADRLDEEVDAVRAAGAVAVHTAEFDADDLTGHAPLVQRLVAEHGPIRAAVVAFGILGDQARAERDAAHAAAIVHTDFVAQVSLLTVLAATMREHGAGSIVVFSSVAGARVRRANYVYGSAKAGLDGFASGLADALHRSGVHLLLVRPGFVIGRMTAGMDPAPLSSTPAQVAEATVHALERGRREVWVPRALGAAVVIMRLLPRFVWRRMPR</sequence>
<dbReference type="PANTHER" id="PTHR43669:SF6">
    <property type="entry name" value="DECAPRENYLPHOSPHORYL-2-KETO-BETA-D-ERYTHRO-PENTOSE REDUCTASE"/>
    <property type="match status" value="1"/>
</dbReference>
<gene>
    <name evidence="3" type="ORF">NIIDNTM18_24330</name>
</gene>
<dbReference type="AlphaFoldDB" id="A0A6S6P3R4"/>
<evidence type="ECO:0000313" key="4">
    <source>
        <dbReference type="Proteomes" id="UP000515734"/>
    </source>
</evidence>
<accession>A0A6S6P3R4</accession>
<evidence type="ECO:0000313" key="3">
    <source>
        <dbReference type="EMBL" id="BCI53155.1"/>
    </source>
</evidence>
<dbReference type="Proteomes" id="UP000515734">
    <property type="component" value="Chromosome"/>
</dbReference>
<reference evidence="3 4" key="1">
    <citation type="submission" date="2020-07" db="EMBL/GenBank/DDBJ databases">
        <title>Complete genome sequence of Mycolicibacterium litorale like strain isolated from cardiac implantable electronic device infection.</title>
        <authorList>
            <person name="Fukano H."/>
            <person name="Miyama H."/>
            <person name="Hoshino Y."/>
        </authorList>
    </citation>
    <scope>NUCLEOTIDE SEQUENCE [LARGE SCALE GENOMIC DNA]</scope>
    <source>
        <strain evidence="3 4">NIIDNTM18</strain>
    </source>
</reference>
<dbReference type="PRINTS" id="PR00081">
    <property type="entry name" value="GDHRDH"/>
</dbReference>
<name>A0A6S6P3R4_9MYCO</name>
<organism evidence="3 4">
    <name type="scientific">Mycolicibacterium litorale</name>
    <dbReference type="NCBI Taxonomy" id="758802"/>
    <lineage>
        <taxon>Bacteria</taxon>
        <taxon>Bacillati</taxon>
        <taxon>Actinomycetota</taxon>
        <taxon>Actinomycetes</taxon>
        <taxon>Mycobacteriales</taxon>
        <taxon>Mycobacteriaceae</taxon>
        <taxon>Mycolicibacterium</taxon>
    </lineage>
</organism>
<dbReference type="GO" id="GO:0016491">
    <property type="term" value="F:oxidoreductase activity"/>
    <property type="evidence" value="ECO:0007669"/>
    <property type="project" value="UniProtKB-KW"/>
</dbReference>
<comment type="similarity">
    <text evidence="1">Belongs to the short-chain dehydrogenases/reductases (SDR) family.</text>
</comment>
<dbReference type="InterPro" id="IPR020904">
    <property type="entry name" value="Sc_DH/Rdtase_CS"/>
</dbReference>
<evidence type="ECO:0000256" key="2">
    <source>
        <dbReference type="ARBA" id="ARBA00023002"/>
    </source>
</evidence>
<dbReference type="Gene3D" id="3.40.50.720">
    <property type="entry name" value="NAD(P)-binding Rossmann-like Domain"/>
    <property type="match status" value="1"/>
</dbReference>
<keyword evidence="2" id="KW-0560">Oxidoreductase</keyword>
<dbReference type="InterPro" id="IPR036291">
    <property type="entry name" value="NAD(P)-bd_dom_sf"/>
</dbReference>
<dbReference type="PROSITE" id="PS00061">
    <property type="entry name" value="ADH_SHORT"/>
    <property type="match status" value="1"/>
</dbReference>
<proteinExistence type="inferred from homology"/>
<dbReference type="Pfam" id="PF00106">
    <property type="entry name" value="adh_short"/>
    <property type="match status" value="1"/>
</dbReference>
<dbReference type="PANTHER" id="PTHR43669">
    <property type="entry name" value="5-KETO-D-GLUCONATE 5-REDUCTASE"/>
    <property type="match status" value="1"/>
</dbReference>
<evidence type="ECO:0000256" key="1">
    <source>
        <dbReference type="ARBA" id="ARBA00006484"/>
    </source>
</evidence>
<dbReference type="EMBL" id="AP023287">
    <property type="protein sequence ID" value="BCI53155.1"/>
    <property type="molecule type" value="Genomic_DNA"/>
</dbReference>
<dbReference type="InterPro" id="IPR002347">
    <property type="entry name" value="SDR_fam"/>
</dbReference>
<dbReference type="SUPFAM" id="SSF51735">
    <property type="entry name" value="NAD(P)-binding Rossmann-fold domains"/>
    <property type="match status" value="1"/>
</dbReference>